<keyword evidence="3" id="KW-0732">Signal</keyword>
<dbReference type="InterPro" id="IPR000209">
    <property type="entry name" value="Peptidase_S8/S53_dom"/>
</dbReference>
<dbReference type="InterPro" id="IPR045051">
    <property type="entry name" value="SBT"/>
</dbReference>
<evidence type="ECO:0000256" key="6">
    <source>
        <dbReference type="PROSITE-ProRule" id="PRU01240"/>
    </source>
</evidence>
<dbReference type="EMBL" id="JABTTQ020000446">
    <property type="protein sequence ID" value="KAK6139307.1"/>
    <property type="molecule type" value="Genomic_DNA"/>
</dbReference>
<dbReference type="InterPro" id="IPR036852">
    <property type="entry name" value="Peptidase_S8/S53_dom_sf"/>
</dbReference>
<evidence type="ECO:0000256" key="4">
    <source>
        <dbReference type="ARBA" id="ARBA00022801"/>
    </source>
</evidence>
<feature type="compositionally biased region" description="Acidic residues" evidence="7">
    <location>
        <begin position="49"/>
        <end position="61"/>
    </location>
</feature>
<organism evidence="10 11">
    <name type="scientific">Rehmannia glutinosa</name>
    <name type="common">Chinese foxglove</name>
    <dbReference type="NCBI Taxonomy" id="99300"/>
    <lineage>
        <taxon>Eukaryota</taxon>
        <taxon>Viridiplantae</taxon>
        <taxon>Streptophyta</taxon>
        <taxon>Embryophyta</taxon>
        <taxon>Tracheophyta</taxon>
        <taxon>Spermatophyta</taxon>
        <taxon>Magnoliopsida</taxon>
        <taxon>eudicotyledons</taxon>
        <taxon>Gunneridae</taxon>
        <taxon>Pentapetalae</taxon>
        <taxon>asterids</taxon>
        <taxon>lamiids</taxon>
        <taxon>Lamiales</taxon>
        <taxon>Orobanchaceae</taxon>
        <taxon>Rehmannieae</taxon>
        <taxon>Rehmannia</taxon>
    </lineage>
</organism>
<reference evidence="10 11" key="1">
    <citation type="journal article" date="2021" name="Comput. Struct. Biotechnol. J.">
        <title>De novo genome assembly of the potent medicinal plant Rehmannia glutinosa using nanopore technology.</title>
        <authorList>
            <person name="Ma L."/>
            <person name="Dong C."/>
            <person name="Song C."/>
            <person name="Wang X."/>
            <person name="Zheng X."/>
            <person name="Niu Y."/>
            <person name="Chen S."/>
            <person name="Feng W."/>
        </authorList>
    </citation>
    <scope>NUCLEOTIDE SEQUENCE [LARGE SCALE GENOMIC DNA]</scope>
    <source>
        <strain evidence="10">DH-2019</strain>
    </source>
</reference>
<dbReference type="InterPro" id="IPR015500">
    <property type="entry name" value="Peptidase_S8_subtilisin-rel"/>
</dbReference>
<dbReference type="PRINTS" id="PR00723">
    <property type="entry name" value="SUBTILISIN"/>
</dbReference>
<dbReference type="SUPFAM" id="SSF52743">
    <property type="entry name" value="Subtilisin-like"/>
    <property type="match status" value="1"/>
</dbReference>
<protein>
    <submittedName>
        <fullName evidence="10">Uncharacterized protein</fullName>
    </submittedName>
</protein>
<keyword evidence="2" id="KW-0645">Protease</keyword>
<feature type="domain" description="Subtilisin-like protease fibronectin type-III" evidence="9">
    <location>
        <begin position="477"/>
        <end position="579"/>
    </location>
</feature>
<evidence type="ECO:0000256" key="7">
    <source>
        <dbReference type="SAM" id="MobiDB-lite"/>
    </source>
</evidence>
<dbReference type="CDD" id="cd02120">
    <property type="entry name" value="PA_subtilisin_like"/>
    <property type="match status" value="1"/>
</dbReference>
<feature type="region of interest" description="Disordered" evidence="7">
    <location>
        <begin position="1"/>
        <end position="85"/>
    </location>
</feature>
<feature type="compositionally biased region" description="Basic and acidic residues" evidence="7">
    <location>
        <begin position="73"/>
        <end position="83"/>
    </location>
</feature>
<comment type="caution">
    <text evidence="6">Lacks conserved residue(s) required for the propagation of feature annotation.</text>
</comment>
<comment type="caution">
    <text evidence="10">The sequence shown here is derived from an EMBL/GenBank/DDBJ whole genome shotgun (WGS) entry which is preliminary data.</text>
</comment>
<evidence type="ECO:0000256" key="5">
    <source>
        <dbReference type="ARBA" id="ARBA00022825"/>
    </source>
</evidence>
<dbReference type="InterPro" id="IPR022398">
    <property type="entry name" value="Peptidase_S8_His-AS"/>
</dbReference>
<keyword evidence="5" id="KW-0720">Serine protease</keyword>
<name>A0ABR0VVH2_REHGL</name>
<dbReference type="PANTHER" id="PTHR10795">
    <property type="entry name" value="PROPROTEIN CONVERTASE SUBTILISIN/KEXIN"/>
    <property type="match status" value="1"/>
</dbReference>
<proteinExistence type="inferred from homology"/>
<evidence type="ECO:0000313" key="11">
    <source>
        <dbReference type="Proteomes" id="UP001318860"/>
    </source>
</evidence>
<feature type="compositionally biased region" description="Basic residues" evidence="7">
    <location>
        <begin position="33"/>
        <end position="45"/>
    </location>
</feature>
<feature type="domain" description="Peptidase S8/S53" evidence="8">
    <location>
        <begin position="70"/>
        <end position="422"/>
    </location>
</feature>
<dbReference type="PROSITE" id="PS00137">
    <property type="entry name" value="SUBTILASE_HIS"/>
    <property type="match status" value="1"/>
</dbReference>
<accession>A0ABR0VVH2</accession>
<keyword evidence="11" id="KW-1185">Reference proteome</keyword>
<dbReference type="Gene3D" id="2.60.40.2310">
    <property type="match status" value="1"/>
</dbReference>
<keyword evidence="4" id="KW-0378">Hydrolase</keyword>
<dbReference type="Proteomes" id="UP001318860">
    <property type="component" value="Unassembled WGS sequence"/>
</dbReference>
<sequence>MGSLVETDQSPSSHHLNMLQEVVDSRGVEQNRYKKGQTSKGKKKGSCYSDDETEKEQELEYSQEQPKVSWKTGVHEATPDTKGHGTHCASIAAGNYVKDASFYGIAKGTARGGVPSARVAAYKVCGMEGCETTEILAAFDDAIADGVDIITISIGGRSPEKLNYDVIAIGSLHALEKGILVVQAAGNSAKKNTTGKAVNRFSLPGTGVPAVIGKDASKGCDKIAAQGCRCLDSSLAKGKIVLCDTNLATGEVAGVGAVGIVATFDPTSLIAAIFNFSGEVPLPASRLNEQDYKAVQSYISSTKFPKLDVLKSESVRNIDAPVVASFSSRGPNVILPDILKPDITAPGVEILAACPPIDKNTARYHVKSGTSMACLHVAGSAAYVKTFHPNWSPSVIKSALMTTAWKMDPTNDSLAEFSYGAGHIDPVKAVDPGLVYETLLEDYIEMLCSLGYDNATLRKMFGVNATCPVGVQTTPKDLNYPSMTSRVMATQGSKSITFSEKFTRTVTNVGVGNSTYKATTSKSPDYNIAVKPDILTFGAVNEKKSFDVIISGKIDYGEMVSASLEWSDGVHRVRSPIVVHPTMAKFNSSKIFILLILSVVALITPIHSSDVETKVYMGNLVETDESPSSYHFNMLQEVVDSR</sequence>
<dbReference type="Gene3D" id="3.40.50.200">
    <property type="entry name" value="Peptidase S8/S53 domain"/>
    <property type="match status" value="1"/>
</dbReference>
<feature type="compositionally biased region" description="Basic and acidic residues" evidence="7">
    <location>
        <begin position="23"/>
        <end position="32"/>
    </location>
</feature>
<feature type="compositionally biased region" description="Polar residues" evidence="7">
    <location>
        <begin position="1"/>
        <end position="15"/>
    </location>
</feature>
<dbReference type="InterPro" id="IPR041469">
    <property type="entry name" value="Subtilisin-like_FN3"/>
</dbReference>
<evidence type="ECO:0000256" key="3">
    <source>
        <dbReference type="ARBA" id="ARBA00022729"/>
    </source>
</evidence>
<evidence type="ECO:0000256" key="1">
    <source>
        <dbReference type="ARBA" id="ARBA00011073"/>
    </source>
</evidence>
<dbReference type="PROSITE" id="PS51892">
    <property type="entry name" value="SUBTILASE"/>
    <property type="match status" value="1"/>
</dbReference>
<evidence type="ECO:0000313" key="10">
    <source>
        <dbReference type="EMBL" id="KAK6139307.1"/>
    </source>
</evidence>
<evidence type="ECO:0000259" key="9">
    <source>
        <dbReference type="Pfam" id="PF17766"/>
    </source>
</evidence>
<evidence type="ECO:0000256" key="2">
    <source>
        <dbReference type="ARBA" id="ARBA00022670"/>
    </source>
</evidence>
<gene>
    <name evidence="10" type="ORF">DH2020_026949</name>
</gene>
<dbReference type="Pfam" id="PF00082">
    <property type="entry name" value="Peptidase_S8"/>
    <property type="match status" value="1"/>
</dbReference>
<comment type="similarity">
    <text evidence="1 6">Belongs to the peptidase S8 family.</text>
</comment>
<dbReference type="Pfam" id="PF17766">
    <property type="entry name" value="fn3_6"/>
    <property type="match status" value="1"/>
</dbReference>
<evidence type="ECO:0000259" key="8">
    <source>
        <dbReference type="Pfam" id="PF00082"/>
    </source>
</evidence>